<accession>A0A6P1DVL6</accession>
<dbReference type="RefSeq" id="WP_164655480.1">
    <property type="nucleotide sequence ID" value="NZ_JAAIJR010000097.1"/>
</dbReference>
<reference evidence="1 2" key="2">
    <citation type="submission" date="2020-02" db="EMBL/GenBank/DDBJ databases">
        <title>Genome sequences of Thiorhodococcus mannitoliphagus and Thiorhodococcus minor, purple sulfur photosynthetic bacteria in the gammaproteobacterial family, Chromatiaceae.</title>
        <authorList>
            <person name="Aviles F.A."/>
            <person name="Meyer T.E."/>
            <person name="Kyndt J.A."/>
        </authorList>
    </citation>
    <scope>NUCLEOTIDE SEQUENCE [LARGE SCALE GENOMIC DNA]</scope>
    <source>
        <strain evidence="1 2">DSM 18266</strain>
    </source>
</reference>
<organism evidence="1 2">
    <name type="scientific">Thiorhodococcus mannitoliphagus</name>
    <dbReference type="NCBI Taxonomy" id="329406"/>
    <lineage>
        <taxon>Bacteria</taxon>
        <taxon>Pseudomonadati</taxon>
        <taxon>Pseudomonadota</taxon>
        <taxon>Gammaproteobacteria</taxon>
        <taxon>Chromatiales</taxon>
        <taxon>Chromatiaceae</taxon>
        <taxon>Thiorhodococcus</taxon>
    </lineage>
</organism>
<name>A0A6P1DVL6_9GAMM</name>
<dbReference type="AlphaFoldDB" id="A0A6P1DVL6"/>
<evidence type="ECO:0000313" key="1">
    <source>
        <dbReference type="EMBL" id="NEX22387.1"/>
    </source>
</evidence>
<comment type="caution">
    <text evidence="1">The sequence shown here is derived from an EMBL/GenBank/DDBJ whole genome shotgun (WGS) entry which is preliminary data.</text>
</comment>
<keyword evidence="2" id="KW-1185">Reference proteome</keyword>
<gene>
    <name evidence="1" type="ORF">G3480_19095</name>
</gene>
<reference evidence="2" key="1">
    <citation type="journal article" date="2020" name="Microbiol. Resour. Announc.">
        <title>Draft Genome Sequences of Thiorhodococcus mannitoliphagus and Thiorhodococcus minor, Purple Sulfur Photosynthetic Bacteria in the Gammaproteobacterial Family Chromatiaceae.</title>
        <authorList>
            <person name="Aviles F.A."/>
            <person name="Meyer T.E."/>
            <person name="Kyndt J.A."/>
        </authorList>
    </citation>
    <scope>NUCLEOTIDE SEQUENCE [LARGE SCALE GENOMIC DNA]</scope>
    <source>
        <strain evidence="2">DSM 18266</strain>
    </source>
</reference>
<proteinExistence type="predicted"/>
<evidence type="ECO:0000313" key="2">
    <source>
        <dbReference type="Proteomes" id="UP000471640"/>
    </source>
</evidence>
<dbReference type="Proteomes" id="UP000471640">
    <property type="component" value="Unassembled WGS sequence"/>
</dbReference>
<dbReference type="EMBL" id="JAAIJR010000097">
    <property type="protein sequence ID" value="NEX22387.1"/>
    <property type="molecule type" value="Genomic_DNA"/>
</dbReference>
<sequence length="142" mass="16109">MSRNRPKDLSSRELLARIGLSDDAPTDLLDDAPLEDLSGDLGAALRERYQSLVRRHPFAPGDLVSWKPGLRNKRIPRYDQPAVVIEVLDTPALDREDEAGSTYFREPLDLVLGVISDSHPGRGELFTWHFDSRRFQPWSEAE</sequence>
<protein>
    <submittedName>
        <fullName evidence="1">Uncharacterized protein</fullName>
    </submittedName>
</protein>